<evidence type="ECO:0000256" key="4">
    <source>
        <dbReference type="ARBA" id="ARBA00022989"/>
    </source>
</evidence>
<accession>A0AAG5DH96</accession>
<dbReference type="SUPFAM" id="SSF81324">
    <property type="entry name" value="Voltage-gated potassium channels"/>
    <property type="match status" value="2"/>
</dbReference>
<keyword evidence="3 8" id="KW-0812">Transmembrane</keyword>
<dbReference type="EnsemblMetazoa" id="ENSAATROPT005422">
    <property type="protein sequence ID" value="ENSAATROPP005013"/>
    <property type="gene ID" value="ENSAATROPG004361"/>
</dbReference>
<evidence type="ECO:0000256" key="7">
    <source>
        <dbReference type="ARBA" id="ARBA00023303"/>
    </source>
</evidence>
<reference evidence="13" key="1">
    <citation type="submission" date="2021-09" db="EMBL/GenBank/DDBJ databases">
        <authorList>
            <consortium name="Infravec"/>
            <person name="Campbell I L."/>
            <person name="Maslen G."/>
            <person name="Yates A."/>
        </authorList>
    </citation>
    <scope>NUCLEOTIDE SEQUENCE [LARGE SCALE GENOMIC DNA]</scope>
    <source>
        <strain evidence="13">Infravec2 EBRE</strain>
    </source>
</reference>
<feature type="transmembrane region" description="Helical" evidence="10">
    <location>
        <begin position="316"/>
        <end position="337"/>
    </location>
</feature>
<keyword evidence="6 10" id="KW-0472">Membrane</keyword>
<feature type="transmembrane region" description="Helical" evidence="10">
    <location>
        <begin position="344"/>
        <end position="361"/>
    </location>
</feature>
<dbReference type="Proteomes" id="UP000075880">
    <property type="component" value="Unassembled WGS sequence"/>
</dbReference>
<dbReference type="InterPro" id="IPR013099">
    <property type="entry name" value="K_chnl_dom"/>
</dbReference>
<proteinExistence type="inferred from homology"/>
<dbReference type="EnsemblMetazoa" id="ENSAATROPT011701">
    <property type="protein sequence ID" value="ENSAATROPP010592"/>
    <property type="gene ID" value="ENSAATROPG009531"/>
</dbReference>
<feature type="compositionally biased region" description="Polar residues" evidence="9">
    <location>
        <begin position="14"/>
        <end position="24"/>
    </location>
</feature>
<dbReference type="GO" id="GO:0022841">
    <property type="term" value="F:potassium ion leak channel activity"/>
    <property type="evidence" value="ECO:0007669"/>
    <property type="project" value="TreeGrafter"/>
</dbReference>
<keyword evidence="13" id="KW-1185">Reference proteome</keyword>
<dbReference type="Gene3D" id="1.10.287.70">
    <property type="match status" value="1"/>
</dbReference>
<keyword evidence="2 8" id="KW-0813">Transport</keyword>
<sequence>MNTKPPLQVPNFIGSGSNSRPQSPSLCFSTASSKIDKSENVTLCGCQQAPKSQCASALGVLVLVLAYTALGSVLFVTLEGDGEDGDMIETSVAASKPYPRHDLVSAEMRLKTVDRLWSITEDLNILYKENWTRLAAQEVLHFQDTILRAVRVSRTQQKTNVQQHARPYKWTYASAFLYSLTLITTIGFSGISPRTQWGRVAALIYALFGIPIILLYLSAIGEGLSSGMRCLFRRIRPFRSTPNSTNNSNSSSSSIGSVSVPLSSKATVAELQKRSQQQNYHQTWNHGGPLHDPCSYALNPHSLRNGVAGSKQVQSVVPISVCIMILICYVTLGAVLFHKLQPWGVLESLYFCFTSLGTIGFGDLMPKGNVAQYAASAYIIVGMAVVAMCFSLIQTELIIWLKKFTIPESPPSSTEDVALVSVAMAPIKS</sequence>
<keyword evidence="7 8" id="KW-0407">Ion channel</keyword>
<evidence type="ECO:0000256" key="8">
    <source>
        <dbReference type="RuleBase" id="RU003857"/>
    </source>
</evidence>
<dbReference type="Pfam" id="PF07885">
    <property type="entry name" value="Ion_trans_2"/>
    <property type="match status" value="2"/>
</dbReference>
<feature type="domain" description="Potassium channel" evidence="11">
    <location>
        <begin position="167"/>
        <end position="222"/>
    </location>
</feature>
<dbReference type="GO" id="GO:0030322">
    <property type="term" value="P:stabilization of membrane potential"/>
    <property type="evidence" value="ECO:0007669"/>
    <property type="project" value="TreeGrafter"/>
</dbReference>
<dbReference type="PRINTS" id="PR01333">
    <property type="entry name" value="2POREKCHANEL"/>
</dbReference>
<dbReference type="AlphaFoldDB" id="A0AAG5DH96"/>
<evidence type="ECO:0000256" key="10">
    <source>
        <dbReference type="SAM" id="Phobius"/>
    </source>
</evidence>
<evidence type="ECO:0000256" key="1">
    <source>
        <dbReference type="ARBA" id="ARBA00004141"/>
    </source>
</evidence>
<dbReference type="GO" id="GO:0005886">
    <property type="term" value="C:plasma membrane"/>
    <property type="evidence" value="ECO:0007669"/>
    <property type="project" value="TreeGrafter"/>
</dbReference>
<dbReference type="InterPro" id="IPR003280">
    <property type="entry name" value="2pore_dom_K_chnl"/>
</dbReference>
<keyword evidence="5 8" id="KW-0406">Ion transport</keyword>
<evidence type="ECO:0000256" key="2">
    <source>
        <dbReference type="ARBA" id="ARBA00022448"/>
    </source>
</evidence>
<evidence type="ECO:0000256" key="6">
    <source>
        <dbReference type="ARBA" id="ARBA00023136"/>
    </source>
</evidence>
<evidence type="ECO:0000313" key="13">
    <source>
        <dbReference type="Proteomes" id="UP000075880"/>
    </source>
</evidence>
<feature type="region of interest" description="Disordered" evidence="9">
    <location>
        <begin position="1"/>
        <end position="24"/>
    </location>
</feature>
<reference evidence="12" key="2">
    <citation type="submission" date="2024-04" db="UniProtKB">
        <authorList>
            <consortium name="EnsemblMetazoa"/>
        </authorList>
    </citation>
    <scope>IDENTIFICATION</scope>
    <source>
        <strain evidence="12">EBRO</strain>
    </source>
</reference>
<comment type="subcellular location">
    <subcellularLocation>
        <location evidence="1">Membrane</location>
        <topology evidence="1">Multi-pass membrane protein</topology>
    </subcellularLocation>
</comment>
<feature type="transmembrane region" description="Helical" evidence="10">
    <location>
        <begin position="170"/>
        <end position="188"/>
    </location>
</feature>
<dbReference type="GO" id="GO:0015271">
    <property type="term" value="F:outward rectifier potassium channel activity"/>
    <property type="evidence" value="ECO:0007669"/>
    <property type="project" value="TreeGrafter"/>
</dbReference>
<evidence type="ECO:0000259" key="11">
    <source>
        <dbReference type="Pfam" id="PF07885"/>
    </source>
</evidence>
<protein>
    <recommendedName>
        <fullName evidence="11">Potassium channel domain-containing protein</fullName>
    </recommendedName>
</protein>
<evidence type="ECO:0000256" key="5">
    <source>
        <dbReference type="ARBA" id="ARBA00023065"/>
    </source>
</evidence>
<dbReference type="PANTHER" id="PTHR11003">
    <property type="entry name" value="POTASSIUM CHANNEL, SUBFAMILY K"/>
    <property type="match status" value="1"/>
</dbReference>
<feature type="transmembrane region" description="Helical" evidence="10">
    <location>
        <begin position="373"/>
        <end position="393"/>
    </location>
</feature>
<evidence type="ECO:0000256" key="3">
    <source>
        <dbReference type="ARBA" id="ARBA00022692"/>
    </source>
</evidence>
<keyword evidence="4 10" id="KW-1133">Transmembrane helix</keyword>
<name>A0AAG5DH96_ANOAO</name>
<evidence type="ECO:0000256" key="9">
    <source>
        <dbReference type="SAM" id="MobiDB-lite"/>
    </source>
</evidence>
<evidence type="ECO:0000313" key="12">
    <source>
        <dbReference type="EnsemblMetazoa" id="ENSAATROPP010592"/>
    </source>
</evidence>
<feature type="transmembrane region" description="Helical" evidence="10">
    <location>
        <begin position="57"/>
        <end position="78"/>
    </location>
</feature>
<organism evidence="12 13">
    <name type="scientific">Anopheles atroparvus</name>
    <name type="common">European mosquito</name>
    <dbReference type="NCBI Taxonomy" id="41427"/>
    <lineage>
        <taxon>Eukaryota</taxon>
        <taxon>Metazoa</taxon>
        <taxon>Ecdysozoa</taxon>
        <taxon>Arthropoda</taxon>
        <taxon>Hexapoda</taxon>
        <taxon>Insecta</taxon>
        <taxon>Pterygota</taxon>
        <taxon>Neoptera</taxon>
        <taxon>Endopterygota</taxon>
        <taxon>Diptera</taxon>
        <taxon>Nematocera</taxon>
        <taxon>Culicoidea</taxon>
        <taxon>Culicidae</taxon>
        <taxon>Anophelinae</taxon>
        <taxon>Anopheles</taxon>
    </lineage>
</organism>
<dbReference type="PANTHER" id="PTHR11003:SF325">
    <property type="entry name" value="POTASSIUM CHANNEL DOMAIN-CONTAINING PROTEIN"/>
    <property type="match status" value="1"/>
</dbReference>
<comment type="similarity">
    <text evidence="8">Belongs to the two pore domain potassium channel (TC 1.A.1.8) family.</text>
</comment>
<feature type="domain" description="Potassium channel" evidence="11">
    <location>
        <begin position="325"/>
        <end position="395"/>
    </location>
</feature>
<feature type="transmembrane region" description="Helical" evidence="10">
    <location>
        <begin position="200"/>
        <end position="219"/>
    </location>
</feature>